<gene>
    <name evidence="1" type="ORF">HNR78_000677</name>
</gene>
<dbReference type="GO" id="GO:0016874">
    <property type="term" value="F:ligase activity"/>
    <property type="evidence" value="ECO:0007669"/>
    <property type="project" value="UniProtKB-KW"/>
</dbReference>
<name>A0AA89NHV7_9BACL</name>
<dbReference type="EMBL" id="JACICZ010000002">
    <property type="protein sequence ID" value="MBB3867800.1"/>
    <property type="molecule type" value="Genomic_DNA"/>
</dbReference>
<evidence type="ECO:0000313" key="1">
    <source>
        <dbReference type="EMBL" id="MBB3867800.1"/>
    </source>
</evidence>
<organism evidence="1 2">
    <name type="scientific">Parageobacillus toebii NBRC 107807</name>
    <dbReference type="NCBI Taxonomy" id="1223503"/>
    <lineage>
        <taxon>Bacteria</taxon>
        <taxon>Bacillati</taxon>
        <taxon>Bacillota</taxon>
        <taxon>Bacilli</taxon>
        <taxon>Bacillales</taxon>
        <taxon>Anoxybacillaceae</taxon>
        <taxon>Parageobacillus</taxon>
    </lineage>
</organism>
<proteinExistence type="predicted"/>
<sequence length="46" mass="5383">MLDEQAKLCFKSVMQRFQARKEKAVKRLTKSNPAHFVAFDVLEEVD</sequence>
<evidence type="ECO:0000313" key="2">
    <source>
        <dbReference type="Proteomes" id="UP000613002"/>
    </source>
</evidence>
<dbReference type="Proteomes" id="UP000613002">
    <property type="component" value="Unassembled WGS sequence"/>
</dbReference>
<reference evidence="1 2" key="1">
    <citation type="submission" date="2020-08" db="EMBL/GenBank/DDBJ databases">
        <title>Genomic Encyclopedia of Type Strains, Phase IV (KMG-IV): sequencing the most valuable type-strain genomes for metagenomic binning, comparative biology and taxonomic classification.</title>
        <authorList>
            <person name="Goeker M."/>
        </authorList>
    </citation>
    <scope>NUCLEOTIDE SEQUENCE [LARGE SCALE GENOMIC DNA]</scope>
    <source>
        <strain evidence="1 2">DSM 14590</strain>
    </source>
</reference>
<accession>A0AA89NHV7</accession>
<protein>
    <submittedName>
        <fullName evidence="1">ATP-dependent DNA ligase</fullName>
    </submittedName>
</protein>
<comment type="caution">
    <text evidence="1">The sequence shown here is derived from an EMBL/GenBank/DDBJ whole genome shotgun (WGS) entry which is preliminary data.</text>
</comment>
<keyword evidence="1" id="KW-0436">Ligase</keyword>
<keyword evidence="2" id="KW-1185">Reference proteome</keyword>
<dbReference type="AlphaFoldDB" id="A0AA89NHV7"/>